<dbReference type="PANTHER" id="PTHR41286:SF1">
    <property type="entry name" value="HNH NUCLEASE YAJD-RELATED"/>
    <property type="match status" value="1"/>
</dbReference>
<proteinExistence type="predicted"/>
<dbReference type="EMBL" id="BK015800">
    <property type="protein sequence ID" value="DAE25689.1"/>
    <property type="molecule type" value="Genomic_DNA"/>
</dbReference>
<accession>A0A8S5R3M5</accession>
<dbReference type="GO" id="GO:0016787">
    <property type="term" value="F:hydrolase activity"/>
    <property type="evidence" value="ECO:0007669"/>
    <property type="project" value="UniProtKB-KW"/>
</dbReference>
<evidence type="ECO:0000256" key="1">
    <source>
        <dbReference type="ARBA" id="ARBA00022722"/>
    </source>
</evidence>
<dbReference type="GO" id="GO:0004519">
    <property type="term" value="F:endonuclease activity"/>
    <property type="evidence" value="ECO:0007669"/>
    <property type="project" value="UniProtKB-KW"/>
</dbReference>
<sequence length="128" mass="14902">MKPQKLTVVGGKRKQVDFDSRSEEYKNYNKTRWNYDKKLTRFYNSSAWRSTSKLVLLRDDYVCQMCGGEATMVDHIIPIKKDWNRRLDLDNLQASCKACNDAKANRENYGNNSIEKANYPTYNGCEGI</sequence>
<evidence type="ECO:0000256" key="2">
    <source>
        <dbReference type="ARBA" id="ARBA00022801"/>
    </source>
</evidence>
<dbReference type="CDD" id="cd00085">
    <property type="entry name" value="HNHc"/>
    <property type="match status" value="1"/>
</dbReference>
<dbReference type="Gene3D" id="1.10.30.50">
    <property type="match status" value="1"/>
</dbReference>
<dbReference type="InterPro" id="IPR003615">
    <property type="entry name" value="HNH_nuc"/>
</dbReference>
<evidence type="ECO:0000259" key="3">
    <source>
        <dbReference type="SMART" id="SM00507"/>
    </source>
</evidence>
<keyword evidence="1" id="KW-0540">Nuclease</keyword>
<dbReference type="PANTHER" id="PTHR41286">
    <property type="entry name" value="HNH NUCLEASE YAJD-RELATED"/>
    <property type="match status" value="1"/>
</dbReference>
<dbReference type="InterPro" id="IPR002711">
    <property type="entry name" value="HNH"/>
</dbReference>
<organism evidence="4">
    <name type="scientific">Siphoviridae sp. ctC6Q17</name>
    <dbReference type="NCBI Taxonomy" id="2827271"/>
    <lineage>
        <taxon>Viruses</taxon>
        <taxon>Duplodnaviria</taxon>
        <taxon>Heunggongvirae</taxon>
        <taxon>Uroviricota</taxon>
        <taxon>Caudoviricetes</taxon>
    </lineage>
</organism>
<dbReference type="GO" id="GO:0008270">
    <property type="term" value="F:zinc ion binding"/>
    <property type="evidence" value="ECO:0007669"/>
    <property type="project" value="InterPro"/>
</dbReference>
<evidence type="ECO:0000313" key="4">
    <source>
        <dbReference type="EMBL" id="DAE25689.1"/>
    </source>
</evidence>
<keyword evidence="4" id="KW-0255">Endonuclease</keyword>
<keyword evidence="2" id="KW-0378">Hydrolase</keyword>
<reference evidence="4" key="1">
    <citation type="journal article" date="2021" name="Proc. Natl. Acad. Sci. U.S.A.">
        <title>A Catalog of Tens of Thousands of Viruses from Human Metagenomes Reveals Hidden Associations with Chronic Diseases.</title>
        <authorList>
            <person name="Tisza M.J."/>
            <person name="Buck C.B."/>
        </authorList>
    </citation>
    <scope>NUCLEOTIDE SEQUENCE</scope>
    <source>
        <strain evidence="4">CtC6Q17</strain>
    </source>
</reference>
<protein>
    <submittedName>
        <fullName evidence="4">HNH endonuclease</fullName>
    </submittedName>
</protein>
<dbReference type="SMART" id="SM00507">
    <property type="entry name" value="HNHc"/>
    <property type="match status" value="1"/>
</dbReference>
<feature type="domain" description="HNH nuclease" evidence="3">
    <location>
        <begin position="50"/>
        <end position="101"/>
    </location>
</feature>
<name>A0A8S5R3M5_9CAUD</name>
<dbReference type="GO" id="GO:0003676">
    <property type="term" value="F:nucleic acid binding"/>
    <property type="evidence" value="ECO:0007669"/>
    <property type="project" value="InterPro"/>
</dbReference>
<dbReference type="Pfam" id="PF01844">
    <property type="entry name" value="HNH"/>
    <property type="match status" value="1"/>
</dbReference>